<evidence type="ECO:0000256" key="6">
    <source>
        <dbReference type="ARBA" id="ARBA00023055"/>
    </source>
</evidence>
<evidence type="ECO:0008006" key="17">
    <source>
        <dbReference type="Google" id="ProtNLM"/>
    </source>
</evidence>
<dbReference type="Pfam" id="PF09172">
    <property type="entry name" value="Vit_open_b-sht"/>
    <property type="match status" value="1"/>
</dbReference>
<dbReference type="InterPro" id="IPR015816">
    <property type="entry name" value="Vitellinogen_b-sht_N"/>
</dbReference>
<dbReference type="InterPro" id="IPR009454">
    <property type="entry name" value="Lipid_transpt_open_b-sht"/>
</dbReference>
<dbReference type="InterPro" id="IPR015819">
    <property type="entry name" value="Lipid_transp_b-sht_shell"/>
</dbReference>
<dbReference type="InterPro" id="IPR015817">
    <property type="entry name" value="Vitellinogen_open_b-sht_sub1"/>
</dbReference>
<dbReference type="SMART" id="SM01169">
    <property type="entry name" value="DUF1943"/>
    <property type="match status" value="1"/>
</dbReference>
<dbReference type="SUPFAM" id="SSF48431">
    <property type="entry name" value="Lipovitellin-phosvitin complex, superhelical domain"/>
    <property type="match status" value="1"/>
</dbReference>
<feature type="chain" id="PRO_5032564820" description="Vitellogenin domain-containing protein" evidence="12">
    <location>
        <begin position="28"/>
        <end position="4299"/>
    </location>
</feature>
<dbReference type="PANTHER" id="PTHR23345">
    <property type="entry name" value="VITELLOGENIN-RELATED"/>
    <property type="match status" value="1"/>
</dbReference>
<feature type="compositionally biased region" description="Acidic residues" evidence="11">
    <location>
        <begin position="2006"/>
        <end position="2021"/>
    </location>
</feature>
<evidence type="ECO:0000256" key="1">
    <source>
        <dbReference type="ARBA" id="ARBA00004613"/>
    </source>
</evidence>
<dbReference type="InterPro" id="IPR001747">
    <property type="entry name" value="Vitellogenin_N"/>
</dbReference>
<dbReference type="EMBL" id="JACSDZ010000002">
    <property type="protein sequence ID" value="KAF7414724.1"/>
    <property type="molecule type" value="Genomic_DNA"/>
</dbReference>
<feature type="signal peptide" evidence="12">
    <location>
        <begin position="1"/>
        <end position="27"/>
    </location>
</feature>
<organism evidence="15 16">
    <name type="scientific">Vespula germanica</name>
    <name type="common">German yellow jacket</name>
    <name type="synonym">Paravespula germanica</name>
    <dbReference type="NCBI Taxonomy" id="30212"/>
    <lineage>
        <taxon>Eukaryota</taxon>
        <taxon>Metazoa</taxon>
        <taxon>Ecdysozoa</taxon>
        <taxon>Arthropoda</taxon>
        <taxon>Hexapoda</taxon>
        <taxon>Insecta</taxon>
        <taxon>Pterygota</taxon>
        <taxon>Neoptera</taxon>
        <taxon>Endopterygota</taxon>
        <taxon>Hymenoptera</taxon>
        <taxon>Apocrita</taxon>
        <taxon>Aculeata</taxon>
        <taxon>Vespoidea</taxon>
        <taxon>Vespidae</taxon>
        <taxon>Vespinae</taxon>
        <taxon>Vespula</taxon>
    </lineage>
</organism>
<dbReference type="Pfam" id="PF06448">
    <property type="entry name" value="DUF1081"/>
    <property type="match status" value="1"/>
</dbReference>
<evidence type="ECO:0000256" key="10">
    <source>
        <dbReference type="PROSITE-ProRule" id="PRU00557"/>
    </source>
</evidence>
<dbReference type="SUPFAM" id="SSF56968">
    <property type="entry name" value="Lipovitellin-phosvitin complex, beta-sheet shell regions"/>
    <property type="match status" value="2"/>
</dbReference>
<dbReference type="PROSITE" id="PS51211">
    <property type="entry name" value="VITELLOGENIN"/>
    <property type="match status" value="1"/>
</dbReference>
<dbReference type="GO" id="GO:0045735">
    <property type="term" value="F:nutrient reservoir activity"/>
    <property type="evidence" value="ECO:0007669"/>
    <property type="project" value="UniProtKB-KW"/>
</dbReference>
<keyword evidence="16" id="KW-1185">Reference proteome</keyword>
<keyword evidence="3" id="KW-0964">Secreted</keyword>
<dbReference type="SMART" id="SM00216">
    <property type="entry name" value="VWD"/>
    <property type="match status" value="1"/>
</dbReference>
<dbReference type="GO" id="GO:0005576">
    <property type="term" value="C:extracellular region"/>
    <property type="evidence" value="ECO:0007669"/>
    <property type="project" value="UniProtKB-SubCell"/>
</dbReference>
<dbReference type="FunFam" id="2.20.50.20:FF:000007">
    <property type="entry name" value="von Willebrand factor type D domaincontaining protein"/>
    <property type="match status" value="1"/>
</dbReference>
<evidence type="ECO:0000256" key="4">
    <source>
        <dbReference type="ARBA" id="ARBA00022729"/>
    </source>
</evidence>
<evidence type="ECO:0000256" key="12">
    <source>
        <dbReference type="SAM" id="SignalP"/>
    </source>
</evidence>
<keyword evidence="9" id="KW-0325">Glycoprotein</keyword>
<proteinExistence type="predicted"/>
<dbReference type="PROSITE" id="PS51233">
    <property type="entry name" value="VWFD"/>
    <property type="match status" value="1"/>
</dbReference>
<evidence type="ECO:0000313" key="15">
    <source>
        <dbReference type="EMBL" id="KAF7414724.1"/>
    </source>
</evidence>
<dbReference type="Proteomes" id="UP000617340">
    <property type="component" value="Unassembled WGS sequence"/>
</dbReference>
<sequence>MLHDRRVFFWRVIFFTLLCALVKIVQGEIIKDPTLCSRTRCKVPYERKFKYEEGVSYQYQYSVDVSTNLGKVETSSSSGEESKNETKLNIDASLFVYFTSPCEGILKFQNVSISHDRKRYNAEFPDRAGAEFKASLERFSLRFAFEDGRINEVCPDRRETVWTLNLKRGVLSMLQNTMKRFDIDHRVDELDVNGICETNYRLYEARKTQLIIKKTKNLADCQFSGKHLSVLQSNSYKNPRSAMKTPKRSLLKSTNECEITIDHNVYERVVCKDTYQLRPLSNDNNVGARTESIAILQLIEEVKEEFYDKEESKEDDEYTDKSIAIRTNLLYDHEKVSKTIHGELRTSRDFLKILCRNGVNLDEIQQRFSETFIAFVQSARLLDYPYLSQLFARANGICKTGKKHIIDALPYMGSNAAVNVMKDLIIKKYINQETTANWITIFGLIPRPNYGTIRALAPLLDFQHKIPNTQFVLSYSSVIHTFCKSTTADCGRLEDITKFLSYLEQKINKGCALRYHSLVEVKETLEALKAIENMGLKTDELLEELKVCIDNVGGFVTMEVRVAAINAHRRLPSCEDTRDRYFLDYYRNFTLDSEIRIASYLQVMRCPDYNVVKTIKHALKVEEVNQVGSFVWSHLNNLYTSSSPTQVEIQSLLTDRDLGTKFNSDIRKFSRNYEGSFFSEEYNFGANHQSNLIFSPKSYIPRTASFNMTIDLLGESINLFEVSMRMEGLEYYAENLFGPDGPYSNEKVSNHFRNLIRNFRSAPEREDQWSRVKKLPNIIDNNFDDPKISLGYKIFGNELKYTMLNGDKEIKEALANLNPWEKVKKILSAQEIYYDNTVMFLDSTYVVPTTSGLPIRLDLAGSAACKFKLAGFLNVSRSMNTELELVGNFTPSVSVDIVGTMMVDAFYKTAGIKLRTNMYSSGAVQIRFNVEGVRLVQLNLGLPNHKMEIFSIITHVFLLETNGAETEETQLGVLITDRQSNSSKELTIPGKIISNTTCTWQTLDRLIGLKMCVDYQFPNVTKNPNASYFLLNGPTLFKVSVIKADPTAKTYLLEYKWVRTEKQSVFKVAFDTPGSQMKRELSATVSFDLKSHNVTVLLHSVGNSLIAKGTYKKTENETFIEIGFDINGTNHLDASIGYTKKKFAYGYTYTPKFYLDINSERVVAVSGTIRNVQKNNLSQCDIDLTFQTKKVWSKLVGYIVKRNVSLAGDFQLDYQLQKMPKKETLHLEITLANRSSKNLAHKSADLKLHSTAYPQLNTVITAWYQQALGHLELHAEVNSSPHLQDERHKLTAQLVISYSKMYFQNQGTKVSALIAITKPIQNLDIKVGVNHYVIGIESKTSLLIGYAPGKEIHLIVSTRMPRGLMFAVEAHANLTIPNFNSMIINARITERSRREYELDFAGTWFSGHNITARGTYTDQSGSASISHNLKLILRSPSFANDIILNCKLYHNTNDMRISIYVEQQDMNKYAFILNYTILSLTKLLVYVEGRYKSNVYSILSNIDTEREIRIEMHLDKWRDVHLTLTGINEEDKKEYGIELKWDANRDPALKFASILQLNKFNVPALSSDSVLGKNLTAAVTLTYPGRLITGSCLLAVRGQYNYIAVGVIQWNPEKTIHLSVDVGYNFQTWINSLKFESQLLTPFDQWKRTALSAKYLQIQRKIIASGSAHWKDTQHVIGDFYVNAEEYDGVSEWVGNCGLTSTIHSIKWITVNVTHKILHSQTADTRILIKYHPDKVIDAWSIWHLDKESDTVFNLTGNLHFELPLANYKKCDIKSQLRFIPDWKIIGAATMDLDKRRYTGNLLGDLRHIKESMLQLNLTTPIEKYAFVKARFGLSESNRHIVAEIVNPNGALGFEAICQLFTASYDFNVKLLLATPIDILQKSLLVAKLNKQEADFRIAYNNMTAGFQGVWYYNNITDFHYTYKLFTPIYGLQESGVTAKLVLLHTEPDEKLFLNTEFSVNLAEVKLGVYAKAGPKPPPLRIPIKVKILPTISVTNIKEDSLTKNEEEEEAEEEEEEEDDENNFYWHGELTIWPVIMEPVMLKLDIDAEGYGYKTNGFLIIPPRQINFDDYFWMEDVFNIKNELYIDTPFNAAQEITSSYIFKIDMEKSIYLMQMDVNVKNNITWVKSGLNVNYTYQEEEKDWRTHTIKFNITTPLKFLKSIDTKAVIDIDENLYKTNVNLRTEDSIIDFLGSVEAEDSFMDAMLIIRVDSPVLVIPKTKLMLKKNFIDKKKQFEFGTVIDGPVRRSSKVQAYWLIEDRNYVKAFVSLETWIELLKKLEVDVLYVNTINSNNTLNLNVNLTHNTNQEFKLVSNYDKGVVKADIYTPLISKKHLQFQGDVIKKNDSLYTLEGKLRNLEDLKVYDVFMNTIVQKNTLSSVSMQLRPQGDTTNINEINLKLIRKKYELSFIADSRFFNATVDMNVINALNWDVRAQGRNKQNNTNYELTTFMNVQVNGNTSLYVHGSTPWKEIESLTLDGNIFLTNNSGMIKANHHLNDDRYYATLQWKLVYMIDMFGKIVAGYEIDGHDTKDVDAQIFFRNPKRSFRNFDTGFDIDIDHERWKFGSNASIGFRNHENIDAVFIVRLPPPDNDNHRFLFSYHANKGVQDMSYVIGYNALQAKTNYASDGSLRVASRDIDGHLRLTWGMLPNQTANNLFNMTFDKQEIELKYSLFSPKYLQEETLVILFNYDAKSDQCNLIDVNVFLPARKRIGTARISYENLANINGTINATTPIPNFSYVGCNFIVFTTLKQNKRFIKFFWPNNTALLNSDYSYQSVKLNSTLDGIFQLEIPLNTRHVGHLTYGYKKHPQITNGYSTLTYNQQTIFHADYNSKSQSRAGFEKDHIQIKIENTFKPIGIIYINQYEYSGGNEGTNYPTVEIKYANIYQLNNVSAFNISGESRIKTMHTGQDIDLKAMHSNRTIQLKTNYKILSGEFDQYTWLSLAKDAWISYHVNILNKTTEDVDTQFLLLNLVYPQRNFTFDGSYRITSEEINSEAKLEWDQDKERARTIGVGFDWKNITSTKMLAQQQAVLSLKHPSFAKEVTFKGELLKRNIRDLLNLALVVDYSINPDKLLEFFIMIKDESDLPNDRKYVYSISGKHPKTELDLNIEGFFHKHKFVYVETENHGKYKRSFLPEEIGQLSGRVDVERKEVIFHRKNNDMVKYLKVRYYNTEPQYVINGTIINTPDLNATGFFFFDPEDKFTWMMVNYTPDAVQSLRMHGKIPDARNAVFNIWRTYDDDLNVYDVSFYLKLNHSRLVTSTLKWRPELKHDITNAIKTTILEMYEGINKDAEYWKQYIKSESVSIISNVWEDAQEELQEFVDDWNDLKQLETDFENLKLYLNDSYNANDFYVKDIVTFGVYIIDELSLRSHIQSLPNILNEIWEIMGESGEAIRNSLLWIIETIKNAYNKVTEIIAAILRGDSMSQLADIIEKLIEKYDMIIKDIHVSFIQYVENLWDNISSSISEQWNKFLKLMEPLFIRLLHYIETMVWKISKEVVDFLYNRKNEIIASPYFDRFTNFTQDIDRFYKDIKGNNIITNIEKYSGLVIRFLKERYFAFVPFGKELKDVIDEIIVELKELKKLPTVHYTLEKMQQVYDKMNYFYNYLEIRVKIEYLIRFAHAKLIDISQTALQAESRYREAKTKFLFDPNQGLMCLEQKLPMSWHAFNQTPEFQEIPEYRAIIDMGSYFVTSNTTFWSLYYQYKPYTEPSNWLPPFKAQAMIIGSQHFKTFDGQHFDLIGSCTYLLARDFVRNTFAILIRYNQESNKLTHDIIVLIDKNEIEIDIFNDVVRLNSNTSSESKSNLPLPIELENGTTYVYQQDNIVTIERKRDQLRLECNLKFDLCTLELSGWYYGKTAGLLGTMNNEKIDDSITSSGIMTKDIDRFAQSWSIENSCTKKVYSPNNTEETNDHISSFCRELFVNQTSEFSSCFAVFNPKEYAKMCLSSTTESEACTIAIAYMQVCVFHNTYLRIPDRCTTCTMINGSQLAEGEFRKLEGDTIPKSTDIVFIVEAKECNRGIRQNRSIEQLVNQMNKELKDKGLVSNRWSLVTFGGHGVHDQPRSVILDGQVFTKNLMRFIDYFDHVPISNGNQDIFAAIGFASQLVFRAGVSKTFILLPCSHCEPENQTLDYAVVHQVLLEHDIVLHILMDGDFQFEKERLNKIFYGFDASKSYTKKDARILTGDAGLRRQVKSMKNVLGYCTPLSLETNGTIFSGDKLRFDKLVSIKKFVTVFSKRIAHTALPRSCQHCECTADNNGITKTECMPCVYPTPVTVDYETFNVNETLSAMQPLDIDYGQIDIEDD</sequence>
<keyword evidence="6" id="KW-0445">Lipid transport</keyword>
<accession>A0A834NNQ9</accession>
<feature type="region of interest" description="Disordered" evidence="11">
    <location>
        <begin position="1999"/>
        <end position="2021"/>
    </location>
</feature>
<dbReference type="InterPro" id="IPR001846">
    <property type="entry name" value="VWF_type-D"/>
</dbReference>
<feature type="domain" description="Vitellogenin" evidence="13">
    <location>
        <begin position="51"/>
        <end position="704"/>
    </location>
</feature>
<comment type="caution">
    <text evidence="10">Lacks conserved residue(s) required for the propagation of feature annotation.</text>
</comment>
<evidence type="ECO:0000259" key="13">
    <source>
        <dbReference type="PROSITE" id="PS51211"/>
    </source>
</evidence>
<keyword evidence="8" id="KW-1015">Disulfide bond</keyword>
<dbReference type="Gene3D" id="2.30.230.10">
    <property type="entry name" value="Lipovitellin, beta-sheet shell regions, chain A"/>
    <property type="match status" value="1"/>
</dbReference>
<evidence type="ECO:0000256" key="11">
    <source>
        <dbReference type="SAM" id="MobiDB-lite"/>
    </source>
</evidence>
<dbReference type="SMART" id="SM00638">
    <property type="entry name" value="LPD_N"/>
    <property type="match status" value="1"/>
</dbReference>
<dbReference type="GO" id="GO:0005319">
    <property type="term" value="F:lipid transporter activity"/>
    <property type="evidence" value="ECO:0007669"/>
    <property type="project" value="InterPro"/>
</dbReference>
<comment type="subcellular location">
    <subcellularLocation>
        <location evidence="1">Secreted</location>
    </subcellularLocation>
</comment>
<keyword evidence="7" id="KW-0446">Lipid-binding</keyword>
<evidence type="ECO:0000313" key="16">
    <source>
        <dbReference type="Proteomes" id="UP000617340"/>
    </source>
</evidence>
<evidence type="ECO:0000256" key="7">
    <source>
        <dbReference type="ARBA" id="ARBA00023121"/>
    </source>
</evidence>
<dbReference type="InterPro" id="IPR015255">
    <property type="entry name" value="Vitellinogen_open_b-sht"/>
</dbReference>
<dbReference type="Pfam" id="PF00094">
    <property type="entry name" value="VWD"/>
    <property type="match status" value="1"/>
</dbReference>
<gene>
    <name evidence="15" type="ORF">HZH68_003213</name>
</gene>
<dbReference type="InterPro" id="IPR011030">
    <property type="entry name" value="Lipovitellin_superhlx_dom"/>
</dbReference>
<evidence type="ECO:0000256" key="5">
    <source>
        <dbReference type="ARBA" id="ARBA00022761"/>
    </source>
</evidence>
<evidence type="ECO:0000256" key="8">
    <source>
        <dbReference type="ARBA" id="ARBA00023157"/>
    </source>
</evidence>
<evidence type="ECO:0000256" key="9">
    <source>
        <dbReference type="ARBA" id="ARBA00023180"/>
    </source>
</evidence>
<dbReference type="PANTHER" id="PTHR23345:SF15">
    <property type="entry name" value="VITELLOGENIN 1-RELATED"/>
    <property type="match status" value="1"/>
</dbReference>
<protein>
    <recommendedName>
        <fullName evidence="17">Vitellogenin domain-containing protein</fullName>
    </recommendedName>
</protein>
<name>A0A834NNQ9_VESGE</name>
<keyword evidence="2" id="KW-0813">Transport</keyword>
<reference evidence="15" key="1">
    <citation type="journal article" date="2020" name="G3 (Bethesda)">
        <title>High-Quality Assemblies for Three Invasive Social Wasps from the &lt;i&gt;Vespula&lt;/i&gt; Genus.</title>
        <authorList>
            <person name="Harrop T.W.R."/>
            <person name="Guhlin J."/>
            <person name="McLaughlin G.M."/>
            <person name="Permina E."/>
            <person name="Stockwell P."/>
            <person name="Gilligan J."/>
            <person name="Le Lec M.F."/>
            <person name="Gruber M.A.M."/>
            <person name="Quinn O."/>
            <person name="Lovegrove M."/>
            <person name="Duncan E.J."/>
            <person name="Remnant E.J."/>
            <person name="Van Eeckhoven J."/>
            <person name="Graham B."/>
            <person name="Knapp R.A."/>
            <person name="Langford K.W."/>
            <person name="Kronenberg Z."/>
            <person name="Press M.O."/>
            <person name="Eacker S.M."/>
            <person name="Wilson-Rankin E.E."/>
            <person name="Purcell J."/>
            <person name="Lester P.J."/>
            <person name="Dearden P.K."/>
        </authorList>
    </citation>
    <scope>NUCLEOTIDE SEQUENCE</scope>
    <source>
        <strain evidence="15">Linc-1</strain>
    </source>
</reference>
<dbReference type="Pfam" id="PF01347">
    <property type="entry name" value="Vitellogenin_N"/>
    <property type="match status" value="1"/>
</dbReference>
<feature type="domain" description="VWFD" evidence="14">
    <location>
        <begin position="3715"/>
        <end position="3893"/>
    </location>
</feature>
<dbReference type="Gene3D" id="2.20.50.20">
    <property type="entry name" value="Lipovitellin. Chain A, domain 3"/>
    <property type="match status" value="1"/>
</dbReference>
<evidence type="ECO:0000259" key="14">
    <source>
        <dbReference type="PROSITE" id="PS51233"/>
    </source>
</evidence>
<dbReference type="InterPro" id="IPR050733">
    <property type="entry name" value="Vitellogenin/Apolipophorin"/>
</dbReference>
<evidence type="ECO:0000256" key="3">
    <source>
        <dbReference type="ARBA" id="ARBA00022525"/>
    </source>
</evidence>
<dbReference type="GO" id="GO:0008289">
    <property type="term" value="F:lipid binding"/>
    <property type="evidence" value="ECO:0007669"/>
    <property type="project" value="UniProtKB-KW"/>
</dbReference>
<dbReference type="Gene3D" id="2.20.80.10">
    <property type="entry name" value="Lipovitellin-phosvitin complex, chain A, domain 4"/>
    <property type="match status" value="1"/>
</dbReference>
<keyword evidence="5" id="KW-0758">Storage protein</keyword>
<dbReference type="Gene3D" id="1.25.10.20">
    <property type="entry name" value="Vitellinogen, superhelical"/>
    <property type="match status" value="1"/>
</dbReference>
<keyword evidence="4 12" id="KW-0732">Signal</keyword>
<comment type="caution">
    <text evidence="15">The sequence shown here is derived from an EMBL/GenBank/DDBJ whole genome shotgun (WGS) entry which is preliminary data.</text>
</comment>
<evidence type="ECO:0000256" key="2">
    <source>
        <dbReference type="ARBA" id="ARBA00022448"/>
    </source>
</evidence>